<keyword evidence="2" id="KW-1185">Reference proteome</keyword>
<dbReference type="AlphaFoldDB" id="A0AAD9YQ09"/>
<reference evidence="1" key="1">
    <citation type="submission" date="2023-02" db="EMBL/GenBank/DDBJ databases">
        <title>Colletotrichum kahawae CIFC_Que2 genome sequencing and assembly.</title>
        <authorList>
            <person name="Baroncelli R."/>
        </authorList>
    </citation>
    <scope>NUCLEOTIDE SEQUENCE</scope>
    <source>
        <strain evidence="1">CIFC_Que2</strain>
    </source>
</reference>
<evidence type="ECO:0000313" key="1">
    <source>
        <dbReference type="EMBL" id="KAK2773081.1"/>
    </source>
</evidence>
<accession>A0AAD9YQ09</accession>
<evidence type="ECO:0008006" key="3">
    <source>
        <dbReference type="Google" id="ProtNLM"/>
    </source>
</evidence>
<proteinExistence type="predicted"/>
<protein>
    <recommendedName>
        <fullName evidence="3">F-box domain-containing protein</fullName>
    </recommendedName>
</protein>
<dbReference type="Proteomes" id="UP001281614">
    <property type="component" value="Unassembled WGS sequence"/>
</dbReference>
<gene>
    <name evidence="1" type="ORF">CKAH01_13625</name>
</gene>
<sequence>MADYSGSPNSLLLSSLPQELLRLILSHFFDLQSLLSAVASCRTLHSAFHSFPSPLIDSVLYRELDLPSRPEVIRITRARRLLDCGLSQPELTDGRKQLLQRGPETSLDWSLSEGIAAVQLRKNVADLSNTICRQYLDNLASHVKRGHEGTPSEAELDRIQRALYRFETYCNVFPPLGAYTWPTDDVREEWTTFFDSCPSWEIEQVGSVHESLFRLVAPVFNDCALHDISWGQDEVRYAYDYDDGRVEWLLSRGLGYVNRVLHATSFHERWLLFGGRKVLEHDCNWLYQTFETYKNLFVANRIGWMPSKTRCVKSDEIAVDESISPVEKIWEWSHGEYYEDSGDGRVRHDVAMEDSFRSLRACGYVFWDEERLKRIGWFDQNVDDLELDVGEEIYKSSPSLRLEIRSWIIRSNLFREGKTGYWDGDPEATAIDPSQEWRLAKHE</sequence>
<organism evidence="1 2">
    <name type="scientific">Colletotrichum kahawae</name>
    <name type="common">Coffee berry disease fungus</name>
    <dbReference type="NCBI Taxonomy" id="34407"/>
    <lineage>
        <taxon>Eukaryota</taxon>
        <taxon>Fungi</taxon>
        <taxon>Dikarya</taxon>
        <taxon>Ascomycota</taxon>
        <taxon>Pezizomycotina</taxon>
        <taxon>Sordariomycetes</taxon>
        <taxon>Hypocreomycetidae</taxon>
        <taxon>Glomerellales</taxon>
        <taxon>Glomerellaceae</taxon>
        <taxon>Colletotrichum</taxon>
        <taxon>Colletotrichum gloeosporioides species complex</taxon>
    </lineage>
</organism>
<evidence type="ECO:0000313" key="2">
    <source>
        <dbReference type="Proteomes" id="UP001281614"/>
    </source>
</evidence>
<name>A0AAD9YQ09_COLKA</name>
<comment type="caution">
    <text evidence="1">The sequence shown here is derived from an EMBL/GenBank/DDBJ whole genome shotgun (WGS) entry which is preliminary data.</text>
</comment>
<dbReference type="EMBL" id="VYYT01000059">
    <property type="protein sequence ID" value="KAK2773081.1"/>
    <property type="molecule type" value="Genomic_DNA"/>
</dbReference>